<sequence>MMTILPTTTSRQLLLPFVRQRRFFFASSTDHTTLLQNAVVHRLDHGQYQEYVMAAEGMEPEMVQKVPQLHLARLFRRDTVLYGAKVVNSTLGVAKDVCGQLVDAALEDTKGGATAPVKAKSTLTGLSAWVLASSSSSLQEQLQLPESTWNTTIIQEIANGTDDESTYQKGQDAWEQLAQAYIQAGLAEEASLYQSKGATLEAILHRQDTSDYSDSSGGAMASFVFP</sequence>
<dbReference type="OrthoDB" id="10483839at2759"/>
<name>A0A9N8DVL0_9STRA</name>
<dbReference type="EMBL" id="CAICTM010000325">
    <property type="protein sequence ID" value="CAB9507944.1"/>
    <property type="molecule type" value="Genomic_DNA"/>
</dbReference>
<accession>A0A9N8DVL0</accession>
<proteinExistence type="predicted"/>
<dbReference type="AlphaFoldDB" id="A0A9N8DVL0"/>
<evidence type="ECO:0000313" key="2">
    <source>
        <dbReference type="Proteomes" id="UP001153069"/>
    </source>
</evidence>
<protein>
    <submittedName>
        <fullName evidence="1">Uncharacterized protein</fullName>
    </submittedName>
</protein>
<keyword evidence="2" id="KW-1185">Reference proteome</keyword>
<reference evidence="1" key="1">
    <citation type="submission" date="2020-06" db="EMBL/GenBank/DDBJ databases">
        <authorList>
            <consortium name="Plant Systems Biology data submission"/>
        </authorList>
    </citation>
    <scope>NUCLEOTIDE SEQUENCE</scope>
    <source>
        <strain evidence="1">D6</strain>
    </source>
</reference>
<evidence type="ECO:0000313" key="1">
    <source>
        <dbReference type="EMBL" id="CAB9507944.1"/>
    </source>
</evidence>
<dbReference type="Proteomes" id="UP001153069">
    <property type="component" value="Unassembled WGS sequence"/>
</dbReference>
<comment type="caution">
    <text evidence="1">The sequence shown here is derived from an EMBL/GenBank/DDBJ whole genome shotgun (WGS) entry which is preliminary data.</text>
</comment>
<organism evidence="1 2">
    <name type="scientific">Seminavis robusta</name>
    <dbReference type="NCBI Taxonomy" id="568900"/>
    <lineage>
        <taxon>Eukaryota</taxon>
        <taxon>Sar</taxon>
        <taxon>Stramenopiles</taxon>
        <taxon>Ochrophyta</taxon>
        <taxon>Bacillariophyta</taxon>
        <taxon>Bacillariophyceae</taxon>
        <taxon>Bacillariophycidae</taxon>
        <taxon>Naviculales</taxon>
        <taxon>Naviculaceae</taxon>
        <taxon>Seminavis</taxon>
    </lineage>
</organism>
<gene>
    <name evidence="1" type="ORF">SEMRO_326_G118080.1</name>
</gene>